<dbReference type="InterPro" id="IPR032675">
    <property type="entry name" value="LRR_dom_sf"/>
</dbReference>
<evidence type="ECO:0000256" key="1">
    <source>
        <dbReference type="ARBA" id="ARBA00022614"/>
    </source>
</evidence>
<dbReference type="SMART" id="SM00364">
    <property type="entry name" value="LRR_BAC"/>
    <property type="match status" value="5"/>
</dbReference>
<comment type="caution">
    <text evidence="5">The sequence shown here is derived from an EMBL/GenBank/DDBJ whole genome shotgun (WGS) entry which is preliminary data.</text>
</comment>
<dbReference type="OrthoDB" id="442066at2759"/>
<keyword evidence="6" id="KW-1185">Reference proteome</keyword>
<dbReference type="PANTHER" id="PTHR24373:SF378">
    <property type="entry name" value="FI03225P-RELATED"/>
    <property type="match status" value="1"/>
</dbReference>
<reference evidence="5 6" key="1">
    <citation type="submission" date="2019-08" db="EMBL/GenBank/DDBJ databases">
        <title>The genome of the soybean aphid Biotype 1, its phylome, world population structure and adaptation to the North American continent.</title>
        <authorList>
            <person name="Giordano R."/>
            <person name="Donthu R.K."/>
            <person name="Hernandez A.G."/>
            <person name="Wright C.L."/>
            <person name="Zimin A.V."/>
        </authorList>
    </citation>
    <scope>NUCLEOTIDE SEQUENCE [LARGE SCALE GENOMIC DNA]</scope>
    <source>
        <tissue evidence="5">Whole aphids</tissue>
    </source>
</reference>
<evidence type="ECO:0000313" key="6">
    <source>
        <dbReference type="Proteomes" id="UP000475862"/>
    </source>
</evidence>
<dbReference type="Proteomes" id="UP000475862">
    <property type="component" value="Unassembled WGS sequence"/>
</dbReference>
<organism evidence="5 6">
    <name type="scientific">Aphis glycines</name>
    <name type="common">Soybean aphid</name>
    <dbReference type="NCBI Taxonomy" id="307491"/>
    <lineage>
        <taxon>Eukaryota</taxon>
        <taxon>Metazoa</taxon>
        <taxon>Ecdysozoa</taxon>
        <taxon>Arthropoda</taxon>
        <taxon>Hexapoda</taxon>
        <taxon>Insecta</taxon>
        <taxon>Pterygota</taxon>
        <taxon>Neoptera</taxon>
        <taxon>Paraneoptera</taxon>
        <taxon>Hemiptera</taxon>
        <taxon>Sternorrhyncha</taxon>
        <taxon>Aphidomorpha</taxon>
        <taxon>Aphidoidea</taxon>
        <taxon>Aphididae</taxon>
        <taxon>Aphidini</taxon>
        <taxon>Aphis</taxon>
        <taxon>Aphis</taxon>
    </lineage>
</organism>
<feature type="chain" id="PRO_5026117606" description="LRRCT domain-containing protein" evidence="4">
    <location>
        <begin position="23"/>
        <end position="583"/>
    </location>
</feature>
<evidence type="ECO:0000256" key="3">
    <source>
        <dbReference type="ARBA" id="ARBA00022737"/>
    </source>
</evidence>
<dbReference type="AlphaFoldDB" id="A0A6G0T2F4"/>
<dbReference type="Gene3D" id="3.80.10.10">
    <property type="entry name" value="Ribonuclease Inhibitor"/>
    <property type="match status" value="3"/>
</dbReference>
<proteinExistence type="predicted"/>
<dbReference type="PANTHER" id="PTHR24373">
    <property type="entry name" value="SLIT RELATED LEUCINE-RICH REPEAT NEURONAL PROTEIN"/>
    <property type="match status" value="1"/>
</dbReference>
<feature type="signal peptide" evidence="4">
    <location>
        <begin position="1"/>
        <end position="22"/>
    </location>
</feature>
<dbReference type="SUPFAM" id="SSF52058">
    <property type="entry name" value="L domain-like"/>
    <property type="match status" value="1"/>
</dbReference>
<accession>A0A6G0T2F4</accession>
<protein>
    <recommendedName>
        <fullName evidence="7">LRRCT domain-containing protein</fullName>
    </recommendedName>
</protein>
<gene>
    <name evidence="5" type="ORF">AGLY_014866</name>
</gene>
<dbReference type="EMBL" id="VYZN01000065">
    <property type="protein sequence ID" value="KAE9524816.1"/>
    <property type="molecule type" value="Genomic_DNA"/>
</dbReference>
<keyword evidence="2 4" id="KW-0732">Signal</keyword>
<evidence type="ECO:0000256" key="4">
    <source>
        <dbReference type="SAM" id="SignalP"/>
    </source>
</evidence>
<evidence type="ECO:0000256" key="2">
    <source>
        <dbReference type="ARBA" id="ARBA00022729"/>
    </source>
</evidence>
<dbReference type="SMART" id="SM00369">
    <property type="entry name" value="LRR_TYP"/>
    <property type="match status" value="12"/>
</dbReference>
<keyword evidence="3" id="KW-0677">Repeat</keyword>
<keyword evidence="1" id="KW-0433">Leucine-rich repeat</keyword>
<dbReference type="PROSITE" id="PS51450">
    <property type="entry name" value="LRR"/>
    <property type="match status" value="4"/>
</dbReference>
<dbReference type="InterPro" id="IPR050328">
    <property type="entry name" value="Dev_Immune_Receptor"/>
</dbReference>
<dbReference type="InterPro" id="IPR001611">
    <property type="entry name" value="Leu-rich_rpt"/>
</dbReference>
<name>A0A6G0T2F4_APHGL</name>
<evidence type="ECO:0008006" key="7">
    <source>
        <dbReference type="Google" id="ProtNLM"/>
    </source>
</evidence>
<dbReference type="Pfam" id="PF13855">
    <property type="entry name" value="LRR_8"/>
    <property type="match status" value="4"/>
</dbReference>
<dbReference type="InterPro" id="IPR003591">
    <property type="entry name" value="Leu-rich_rpt_typical-subtyp"/>
</dbReference>
<evidence type="ECO:0000313" key="5">
    <source>
        <dbReference type="EMBL" id="KAE9524816.1"/>
    </source>
</evidence>
<sequence>MNWSRLCFLTVVSAFVATGVSGSYILEDTPLHCSVRRSISPCTCSYFTGMVRPKIMVICQKMESFESVIGALQNKFDAVFDYVLNIEYSELHDLDTRRFNELGFPIVDLKLTKNNLSTLPDEAFIGMNRIRILYLSDNRLCAVPTQIFKHMPSIEVLDLARNSIHSVASGDFQILSLMNTFVMATNNLTDITNGSFPTTLRKVQLAANNLTELNGNLRNQKELEWLYLSNNRIKNLDGELPIDNDKLIVLDVSRNRLTHLPPELNCLKALRYFYCASNQLTGLNKTLSKSRKLVWLELTGNKIQELASDEFQEASMIEVLELSNNCIKHLNKSLLPLTQLSEINLSYNKISEFSLTEIKGLKELKLVDLSHNTISKLSGHSDVIYNRIRTYEPVTGIEHLKLDHNELDSLGGSLIGIKTLVKLNISHNKFTDISPYDLTGLNLKILDVSHNLLHILPDSSQIHLPALETLVASYNVLTGLSKDFQGYPVLCHADLEFNNIMTIQEELVEMTQCKLHGVNSTLRIYLEDNPVLCDDKTKIITKAMELKYNAEVSGTAKCIPVTNDIKISNLTEIDKSPITVIVA</sequence>